<feature type="transmembrane region" description="Helical" evidence="2">
    <location>
        <begin position="156"/>
        <end position="174"/>
    </location>
</feature>
<sequence length="242" mass="25848">MKLVRTVWVLLMLLVTAQLGLGHGGHKKKGRLDSTGRPSARHDSALVQPNSINHAGIVTDSLNKVEVQTTATMPAPLDDYPTYHPMVVHIPIVLLLLAALLQLVAVFRPSGPLNWLTLVVALGGTVGAYVAGTYVHPHTDGLSNAAQAALETHETYADYTVWLGLAGTLLKGITLWRPLKWLEGFTAIALVGAGIAVGLAGHQGGALTYLYGIGPRGAYLEQHEEGSADGNRHEHKHPNDKH</sequence>
<keyword evidence="2" id="KW-1133">Transmembrane helix</keyword>
<reference evidence="4 5" key="1">
    <citation type="submission" date="2018-08" db="EMBL/GenBank/DDBJ databases">
        <title>Fibrisoma montanum sp. nov., isolated from Danxia mountain soil.</title>
        <authorList>
            <person name="Huang Y."/>
        </authorList>
    </citation>
    <scope>NUCLEOTIDE SEQUENCE [LARGE SCALE GENOMIC DNA]</scope>
    <source>
        <strain evidence="4 5">HYT19</strain>
    </source>
</reference>
<feature type="domain" description="DUF2231" evidence="3">
    <location>
        <begin position="83"/>
        <end position="214"/>
    </location>
</feature>
<organism evidence="4 5">
    <name type="scientific">Fibrisoma montanum</name>
    <dbReference type="NCBI Taxonomy" id="2305895"/>
    <lineage>
        <taxon>Bacteria</taxon>
        <taxon>Pseudomonadati</taxon>
        <taxon>Bacteroidota</taxon>
        <taxon>Cytophagia</taxon>
        <taxon>Cytophagales</taxon>
        <taxon>Spirosomataceae</taxon>
        <taxon>Fibrisoma</taxon>
    </lineage>
</organism>
<proteinExistence type="predicted"/>
<accession>A0A418LW43</accession>
<dbReference type="InterPro" id="IPR019251">
    <property type="entry name" value="DUF2231_TM"/>
</dbReference>
<comment type="caution">
    <text evidence="4">The sequence shown here is derived from an EMBL/GenBank/DDBJ whole genome shotgun (WGS) entry which is preliminary data.</text>
</comment>
<feature type="compositionally biased region" description="Basic and acidic residues" evidence="1">
    <location>
        <begin position="223"/>
        <end position="232"/>
    </location>
</feature>
<feature type="transmembrane region" description="Helical" evidence="2">
    <location>
        <begin position="181"/>
        <end position="201"/>
    </location>
</feature>
<evidence type="ECO:0000256" key="1">
    <source>
        <dbReference type="SAM" id="MobiDB-lite"/>
    </source>
</evidence>
<feature type="transmembrane region" description="Helical" evidence="2">
    <location>
        <begin position="86"/>
        <end position="106"/>
    </location>
</feature>
<dbReference type="EMBL" id="QXED01000018">
    <property type="protein sequence ID" value="RIV17450.1"/>
    <property type="molecule type" value="Genomic_DNA"/>
</dbReference>
<evidence type="ECO:0000259" key="3">
    <source>
        <dbReference type="Pfam" id="PF09990"/>
    </source>
</evidence>
<keyword evidence="2" id="KW-0812">Transmembrane</keyword>
<keyword evidence="2" id="KW-0472">Membrane</keyword>
<dbReference type="OrthoDB" id="9792840at2"/>
<feature type="region of interest" description="Disordered" evidence="1">
    <location>
        <begin position="223"/>
        <end position="242"/>
    </location>
</feature>
<name>A0A418LW43_9BACT</name>
<keyword evidence="5" id="KW-1185">Reference proteome</keyword>
<dbReference type="Pfam" id="PF09990">
    <property type="entry name" value="DUF2231"/>
    <property type="match status" value="1"/>
</dbReference>
<evidence type="ECO:0000313" key="5">
    <source>
        <dbReference type="Proteomes" id="UP000283523"/>
    </source>
</evidence>
<feature type="compositionally biased region" description="Basic residues" evidence="1">
    <location>
        <begin position="233"/>
        <end position="242"/>
    </location>
</feature>
<dbReference type="Proteomes" id="UP000283523">
    <property type="component" value="Unassembled WGS sequence"/>
</dbReference>
<evidence type="ECO:0000256" key="2">
    <source>
        <dbReference type="SAM" id="Phobius"/>
    </source>
</evidence>
<protein>
    <recommendedName>
        <fullName evidence="3">DUF2231 domain-containing protein</fullName>
    </recommendedName>
</protein>
<feature type="region of interest" description="Disordered" evidence="1">
    <location>
        <begin position="24"/>
        <end position="44"/>
    </location>
</feature>
<gene>
    <name evidence="4" type="ORF">DYU11_31855</name>
</gene>
<feature type="transmembrane region" description="Helical" evidence="2">
    <location>
        <begin position="113"/>
        <end position="136"/>
    </location>
</feature>
<evidence type="ECO:0000313" key="4">
    <source>
        <dbReference type="EMBL" id="RIV17450.1"/>
    </source>
</evidence>
<dbReference type="AlphaFoldDB" id="A0A418LW43"/>